<protein>
    <recommendedName>
        <fullName evidence="5">Peptidase S8/S53 domain-containing protein</fullName>
    </recommendedName>
</protein>
<dbReference type="GO" id="GO:0006508">
    <property type="term" value="P:proteolysis"/>
    <property type="evidence" value="ECO:0007669"/>
    <property type="project" value="UniProtKB-KW"/>
</dbReference>
<dbReference type="Pfam" id="PF00082">
    <property type="entry name" value="Peptidase_S8"/>
    <property type="match status" value="1"/>
</dbReference>
<dbReference type="PANTHER" id="PTHR43806">
    <property type="entry name" value="PEPTIDASE S8"/>
    <property type="match status" value="1"/>
</dbReference>
<evidence type="ECO:0000256" key="3">
    <source>
        <dbReference type="ARBA" id="ARBA00022801"/>
    </source>
</evidence>
<dbReference type="InterPro" id="IPR034074">
    <property type="entry name" value="Y4bN_pept_dom"/>
</dbReference>
<evidence type="ECO:0000256" key="1">
    <source>
        <dbReference type="ARBA" id="ARBA00011073"/>
    </source>
</evidence>
<accession>A0A654IQU1</accession>
<keyword evidence="4" id="KW-0720">Serine protease</keyword>
<evidence type="ECO:0000256" key="4">
    <source>
        <dbReference type="ARBA" id="ARBA00022825"/>
    </source>
</evidence>
<dbReference type="CDD" id="cd04847">
    <property type="entry name" value="Peptidases_S8_Subtilisin_like_2"/>
    <property type="match status" value="1"/>
</dbReference>
<dbReference type="InterPro" id="IPR050131">
    <property type="entry name" value="Peptidase_S8_subtilisin-like"/>
</dbReference>
<dbReference type="Gene3D" id="3.40.50.200">
    <property type="entry name" value="Peptidase S8/S53 domain"/>
    <property type="match status" value="1"/>
</dbReference>
<dbReference type="InterPro" id="IPR036852">
    <property type="entry name" value="Peptidase_S8/S53_dom_sf"/>
</dbReference>
<dbReference type="EMBL" id="LR739237">
    <property type="protein sequence ID" value="VZS01038.1"/>
    <property type="molecule type" value="Genomic_DNA"/>
</dbReference>
<dbReference type="AlphaFoldDB" id="A0A654IQU1"/>
<comment type="similarity">
    <text evidence="1">Belongs to the peptidase S8 family.</text>
</comment>
<evidence type="ECO:0000256" key="2">
    <source>
        <dbReference type="ARBA" id="ARBA00022670"/>
    </source>
</evidence>
<gene>
    <name evidence="6" type="ORF">MF5582_00934</name>
</gene>
<sequence>MPNKIVELKKDFVSNDYNQKFKPFEIPSNQDVKLDHFIKLKDDLIKVSNFWKTQELQINPLISVHYKRVISKSNRMRAIFDKDFLKNNQRVVGCKFSNTNPNYHIITYCITSSMLQDSIKHLENCIEYLKDNSYYQITQKDVESIRRNFKTTLSGLTKTRLIDTIFDVYFIKSFEVDEFDEVLEESSIISIYDTNTKAADIFKQLNIDFSNIFKLDETTFFLNADQVKELIKKAPYLIAMGVRDIFSNEPTQYKEVLPTITSIKKPTDEPIIGVIDTLFDKQNTYFSDWVEFENRLDKNTIIKADDYFHGTEVSSIIVDGPRLNPKLDDGCGHFRVRHFGVATDKGFSSFAVLREIESIVRNNKDIKVWNLSLGSPKENNQNYISIQASFLDKIQVENNVIFVIAGGNDSSNKAIKIGSPADSINSIVVNSVDFNKKPANYSRKGPVLSFFNKPDISYYGGTNEDKIVVCSSFQQRRVSGTSYAAPWIARKLCYLIQVVGLTREVAKALIIHSATSWIDQDNINLLGHGVVPIHIKDILETPTDEIRFFVSGTAIKYETFNYTLPIPLDKNAKHPFVAKFTMCYFPNVSRNQGVDYTDSEMDIKFGRVIQSNRKVKIEAINKNKQSYDDNISIFEEQARDKFKKWNNTKHIQEKIFTPTNRIKKPKFQNKNKDFEVLA</sequence>
<proteinExistence type="inferred from homology"/>
<keyword evidence="2" id="KW-0645">Protease</keyword>
<reference evidence="6" key="1">
    <citation type="submission" date="2019-11" db="EMBL/GenBank/DDBJ databases">
        <authorList>
            <person name="Falquet L."/>
            <person name="Falquet L."/>
        </authorList>
    </citation>
    <scope>NUCLEOTIDE SEQUENCE</scope>
    <source>
        <strain evidence="6">14/OD_0492</strain>
    </source>
</reference>
<dbReference type="PANTHER" id="PTHR43806:SF11">
    <property type="entry name" value="CEREVISIN-RELATED"/>
    <property type="match status" value="1"/>
</dbReference>
<evidence type="ECO:0000313" key="6">
    <source>
        <dbReference type="EMBL" id="VZS01038.1"/>
    </source>
</evidence>
<keyword evidence="3" id="KW-0378">Hydrolase</keyword>
<organism evidence="6">
    <name type="scientific">Mycoplasma feriruminatoris</name>
    <dbReference type="NCBI Taxonomy" id="1179777"/>
    <lineage>
        <taxon>Bacteria</taxon>
        <taxon>Bacillati</taxon>
        <taxon>Mycoplasmatota</taxon>
        <taxon>Mollicutes</taxon>
        <taxon>Mycoplasmataceae</taxon>
        <taxon>Mycoplasma</taxon>
    </lineage>
</organism>
<dbReference type="InterPro" id="IPR000209">
    <property type="entry name" value="Peptidase_S8/S53_dom"/>
</dbReference>
<dbReference type="SUPFAM" id="SSF52743">
    <property type="entry name" value="Subtilisin-like"/>
    <property type="match status" value="1"/>
</dbReference>
<name>A0A654IQU1_9MOLU</name>
<evidence type="ECO:0000259" key="5">
    <source>
        <dbReference type="Pfam" id="PF00082"/>
    </source>
</evidence>
<dbReference type="GO" id="GO:0004252">
    <property type="term" value="F:serine-type endopeptidase activity"/>
    <property type="evidence" value="ECO:0007669"/>
    <property type="project" value="InterPro"/>
</dbReference>
<feature type="domain" description="Peptidase S8/S53" evidence="5">
    <location>
        <begin position="269"/>
        <end position="529"/>
    </location>
</feature>